<accession>A0A0D6PJ79</accession>
<evidence type="ECO:0000313" key="1">
    <source>
        <dbReference type="EMBL" id="GAN81800.1"/>
    </source>
</evidence>
<dbReference type="Proteomes" id="UP000032668">
    <property type="component" value="Unassembled WGS sequence"/>
</dbReference>
<proteinExistence type="predicted"/>
<evidence type="ECO:0008006" key="3">
    <source>
        <dbReference type="Google" id="ProtNLM"/>
    </source>
</evidence>
<organism evidence="1 2">
    <name type="scientific">Acidocella aminolytica 101 = DSM 11237</name>
    <dbReference type="NCBI Taxonomy" id="1120923"/>
    <lineage>
        <taxon>Bacteria</taxon>
        <taxon>Pseudomonadati</taxon>
        <taxon>Pseudomonadota</taxon>
        <taxon>Alphaproteobacteria</taxon>
        <taxon>Acetobacterales</taxon>
        <taxon>Acidocellaceae</taxon>
        <taxon>Acidocella</taxon>
    </lineage>
</organism>
<protein>
    <recommendedName>
        <fullName evidence="3">Surface antigen domain-containing protein</fullName>
    </recommendedName>
</protein>
<comment type="caution">
    <text evidence="1">The sequence shown here is derived from an EMBL/GenBank/DDBJ whole genome shotgun (WGS) entry which is preliminary data.</text>
</comment>
<evidence type="ECO:0000313" key="2">
    <source>
        <dbReference type="Proteomes" id="UP000032668"/>
    </source>
</evidence>
<dbReference type="EMBL" id="BANC01000117">
    <property type="protein sequence ID" value="GAN81800.1"/>
    <property type="molecule type" value="Genomic_DNA"/>
</dbReference>
<gene>
    <name evidence="1" type="ORF">Aam_119_018</name>
</gene>
<keyword evidence="2" id="KW-1185">Reference proteome</keyword>
<dbReference type="AlphaFoldDB" id="A0A0D6PJ79"/>
<dbReference type="STRING" id="1120923.SAMN02746095_01276"/>
<name>A0A0D6PJ79_9PROT</name>
<sequence length="95" mass="10406">MSGIPTGVMTSGDWSAFQAAAQKLLGEMPSTLGQHQDWKGPSGASGTLTIERIYEKDDMPCRTLGSVFNTKTNPGTYQYKLNMCRDSKGEWKILS</sequence>
<reference evidence="1 2" key="1">
    <citation type="submission" date="2012-11" db="EMBL/GenBank/DDBJ databases">
        <title>Whole genome sequence of Acidocella aminolytica 101 = DSM 11237.</title>
        <authorList>
            <person name="Azuma Y."/>
            <person name="Higashiura N."/>
            <person name="Hirakawa H."/>
            <person name="Matsushita K."/>
        </authorList>
    </citation>
    <scope>NUCLEOTIDE SEQUENCE [LARGE SCALE GENOMIC DNA]</scope>
    <source>
        <strain evidence="2">101 / DSM 11237</strain>
    </source>
</reference>